<evidence type="ECO:0000313" key="3">
    <source>
        <dbReference type="Proteomes" id="UP000823485"/>
    </source>
</evidence>
<feature type="transmembrane region" description="Helical" evidence="1">
    <location>
        <begin position="67"/>
        <end position="85"/>
    </location>
</feature>
<feature type="transmembrane region" description="Helical" evidence="1">
    <location>
        <begin position="155"/>
        <end position="173"/>
    </location>
</feature>
<keyword evidence="3" id="KW-1185">Reference proteome</keyword>
<feature type="transmembrane region" description="Helical" evidence="1">
    <location>
        <begin position="6"/>
        <end position="29"/>
    </location>
</feature>
<dbReference type="Proteomes" id="UP000823485">
    <property type="component" value="Unassembled WGS sequence"/>
</dbReference>
<gene>
    <name evidence="2" type="ORF">JOC94_000524</name>
</gene>
<keyword evidence="1" id="KW-0472">Membrane</keyword>
<feature type="transmembrane region" description="Helical" evidence="1">
    <location>
        <begin position="123"/>
        <end position="140"/>
    </location>
</feature>
<reference evidence="2 3" key="1">
    <citation type="submission" date="2021-01" db="EMBL/GenBank/DDBJ databases">
        <title>Genomic Encyclopedia of Type Strains, Phase IV (KMG-IV): sequencing the most valuable type-strain genomes for metagenomic binning, comparative biology and taxonomic classification.</title>
        <authorList>
            <person name="Goeker M."/>
        </authorList>
    </citation>
    <scope>NUCLEOTIDE SEQUENCE [LARGE SCALE GENOMIC DNA]</scope>
    <source>
        <strain evidence="2 3">DSM 105453</strain>
    </source>
</reference>
<protein>
    <submittedName>
        <fullName evidence="2">Magnesium-transporting ATPase (P-type)</fullName>
    </submittedName>
</protein>
<keyword evidence="1" id="KW-0812">Transmembrane</keyword>
<dbReference type="EMBL" id="JAFBFH010000002">
    <property type="protein sequence ID" value="MBM7713556.1"/>
    <property type="molecule type" value="Genomic_DNA"/>
</dbReference>
<accession>A0ABS2R1M5</accession>
<evidence type="ECO:0000256" key="1">
    <source>
        <dbReference type="SAM" id="Phobius"/>
    </source>
</evidence>
<evidence type="ECO:0000313" key="2">
    <source>
        <dbReference type="EMBL" id="MBM7713556.1"/>
    </source>
</evidence>
<comment type="caution">
    <text evidence="2">The sequence shown here is derived from an EMBL/GenBank/DDBJ whole genome shotgun (WGS) entry which is preliminary data.</text>
</comment>
<sequence length="180" mass="20551">MSVIVWAIILAEVSFWVVILLGLVFRYVFNRKKMGFFFLALTPVIDLFLLIVTAFDLLNGGTATRAHAIAAIYLGVSVAFGKSMIRWADERFLYYVKKQGEKPERKTGFSYARHSLKGSFQHLFAYVIGTGFLISLIYLVDDPARTSVFFSTLKVWAAILLIDFVISISYFIWPRERRAS</sequence>
<proteinExistence type="predicted"/>
<dbReference type="RefSeq" id="WP_205178454.1">
    <property type="nucleotide sequence ID" value="NZ_JAFBFH010000002.1"/>
</dbReference>
<name>A0ABS2R1M5_9BACI</name>
<keyword evidence="1" id="KW-1133">Transmembrane helix</keyword>
<organism evidence="2 3">
    <name type="scientific">Siminovitchia thermophila</name>
    <dbReference type="NCBI Taxonomy" id="1245522"/>
    <lineage>
        <taxon>Bacteria</taxon>
        <taxon>Bacillati</taxon>
        <taxon>Bacillota</taxon>
        <taxon>Bacilli</taxon>
        <taxon>Bacillales</taxon>
        <taxon>Bacillaceae</taxon>
        <taxon>Siminovitchia</taxon>
    </lineage>
</organism>
<feature type="transmembrane region" description="Helical" evidence="1">
    <location>
        <begin position="36"/>
        <end position="55"/>
    </location>
</feature>